<dbReference type="GO" id="GO:0042256">
    <property type="term" value="P:cytosolic ribosome assembly"/>
    <property type="evidence" value="ECO:0007669"/>
    <property type="project" value="UniProtKB-UniRule"/>
</dbReference>
<proteinExistence type="inferred from homology"/>
<comment type="subcellular location">
    <subcellularLocation>
        <location evidence="2">Cytoplasm</location>
    </subcellularLocation>
</comment>
<dbReference type="InterPro" id="IPR004394">
    <property type="entry name" value="Iojap/RsfS/C7orf30"/>
</dbReference>
<dbReference type="PANTHER" id="PTHR21043">
    <property type="entry name" value="IOJAP SUPERFAMILY ORTHOLOG"/>
    <property type="match status" value="1"/>
</dbReference>
<gene>
    <name evidence="2 3" type="primary">rsfS</name>
    <name evidence="3" type="ORF">EU981_01985</name>
</gene>
<keyword evidence="2" id="KW-0678">Repressor</keyword>
<reference evidence="3" key="1">
    <citation type="submission" date="2019-02" db="EMBL/GenBank/DDBJ databases">
        <title>A novel Candidatus Liberibacter species associated with the New Zealand native fuchsia psyllid, Ctenarytaina fuchsiae.</title>
        <authorList>
            <person name="Thompson S.M."/>
            <person name="Jorgensen N."/>
            <person name="David C."/>
            <person name="Bulman S.R."/>
            <person name="Smith G.R."/>
        </authorList>
    </citation>
    <scope>NUCLEOTIDE SEQUENCE</scope>
    <source>
        <strain evidence="3">Oxford</strain>
    </source>
</reference>
<dbReference type="AlphaFoldDB" id="A0A937AIV3"/>
<dbReference type="GO" id="GO:0090071">
    <property type="term" value="P:negative regulation of ribosome biogenesis"/>
    <property type="evidence" value="ECO:0007669"/>
    <property type="project" value="UniProtKB-UniRule"/>
</dbReference>
<evidence type="ECO:0000313" key="3">
    <source>
        <dbReference type="EMBL" id="MBL0848859.1"/>
    </source>
</evidence>
<dbReference type="GO" id="GO:0017148">
    <property type="term" value="P:negative regulation of translation"/>
    <property type="evidence" value="ECO:0007669"/>
    <property type="project" value="UniProtKB-UniRule"/>
</dbReference>
<protein>
    <recommendedName>
        <fullName evidence="2">Ribosomal silencing factor RsfS</fullName>
    </recommendedName>
</protein>
<organism evidence="3 4">
    <name type="scientific">Candidatus Liberibacter ctenarytainae</name>
    <dbReference type="NCBI Taxonomy" id="2020335"/>
    <lineage>
        <taxon>Bacteria</taxon>
        <taxon>Pseudomonadati</taxon>
        <taxon>Pseudomonadota</taxon>
        <taxon>Alphaproteobacteria</taxon>
        <taxon>Hyphomicrobiales</taxon>
        <taxon>Rhizobiaceae</taxon>
        <taxon>Liberibacter</taxon>
    </lineage>
</organism>
<keyword evidence="2" id="KW-0963">Cytoplasm</keyword>
<accession>A0A937AIV3</accession>
<dbReference type="GO" id="GO:0043023">
    <property type="term" value="F:ribosomal large subunit binding"/>
    <property type="evidence" value="ECO:0007669"/>
    <property type="project" value="TreeGrafter"/>
</dbReference>
<evidence type="ECO:0000256" key="2">
    <source>
        <dbReference type="HAMAP-Rule" id="MF_01477"/>
    </source>
</evidence>
<dbReference type="Proteomes" id="UP000736856">
    <property type="component" value="Unassembled WGS sequence"/>
</dbReference>
<dbReference type="PANTHER" id="PTHR21043:SF0">
    <property type="entry name" value="MITOCHONDRIAL ASSEMBLY OF RIBOSOMAL LARGE SUBUNIT PROTEIN 1"/>
    <property type="match status" value="1"/>
</dbReference>
<sequence>MSVTTKTKEHIKSENIQYNEDLSSCFMTVMESLKESKAEDICHIENTSERSLICDNMIIVSGRSIKHVSSIADNLLSCLKKKKINVIGIDGFLASNWILIDIGSMMIHVFQPEARKLYNLEAIWT</sequence>
<dbReference type="Pfam" id="PF02410">
    <property type="entry name" value="RsfS"/>
    <property type="match status" value="1"/>
</dbReference>
<evidence type="ECO:0000313" key="4">
    <source>
        <dbReference type="Proteomes" id="UP000736856"/>
    </source>
</evidence>
<dbReference type="Gene3D" id="3.30.460.10">
    <property type="entry name" value="Beta Polymerase, domain 2"/>
    <property type="match status" value="1"/>
</dbReference>
<dbReference type="EMBL" id="SEOL01000003">
    <property type="protein sequence ID" value="MBL0848859.1"/>
    <property type="molecule type" value="Genomic_DNA"/>
</dbReference>
<dbReference type="InterPro" id="IPR043519">
    <property type="entry name" value="NT_sf"/>
</dbReference>
<dbReference type="SUPFAM" id="SSF81301">
    <property type="entry name" value="Nucleotidyltransferase"/>
    <property type="match status" value="1"/>
</dbReference>
<evidence type="ECO:0000256" key="1">
    <source>
        <dbReference type="ARBA" id="ARBA00010574"/>
    </source>
</evidence>
<dbReference type="HAMAP" id="MF_01477">
    <property type="entry name" value="Iojap_RsfS"/>
    <property type="match status" value="1"/>
</dbReference>
<comment type="subunit">
    <text evidence="2">Interacts with ribosomal protein uL14 (rplN).</text>
</comment>
<dbReference type="NCBIfam" id="TIGR00090">
    <property type="entry name" value="rsfS_iojap_ybeB"/>
    <property type="match status" value="1"/>
</dbReference>
<comment type="function">
    <text evidence="2">Functions as a ribosomal silencing factor. Interacts with ribosomal protein uL14 (rplN), blocking formation of intersubunit bridge B8. Prevents association of the 30S and 50S ribosomal subunits and the formation of functional ribosomes, thus repressing translation.</text>
</comment>
<dbReference type="GO" id="GO:0005737">
    <property type="term" value="C:cytoplasm"/>
    <property type="evidence" value="ECO:0007669"/>
    <property type="project" value="UniProtKB-SubCell"/>
</dbReference>
<keyword evidence="2" id="KW-0810">Translation regulation</keyword>
<comment type="similarity">
    <text evidence="1 2">Belongs to the Iojap/RsfS family.</text>
</comment>
<name>A0A937AIV3_9HYPH</name>
<comment type="caution">
    <text evidence="3">The sequence shown here is derived from an EMBL/GenBank/DDBJ whole genome shotgun (WGS) entry which is preliminary data.</text>
</comment>